<feature type="compositionally biased region" description="Polar residues" evidence="1">
    <location>
        <begin position="14"/>
        <end position="23"/>
    </location>
</feature>
<proteinExistence type="predicted"/>
<feature type="domain" description="F-box" evidence="2">
    <location>
        <begin position="66"/>
        <end position="116"/>
    </location>
</feature>
<keyword evidence="4" id="KW-1185">Reference proteome</keyword>
<reference evidence="3" key="1">
    <citation type="submission" date="2022-11" db="EMBL/GenBank/DDBJ databases">
        <title>Genome Sequence of Cubamyces cubensis.</title>
        <authorList>
            <person name="Buettner E."/>
        </authorList>
    </citation>
    <scope>NUCLEOTIDE SEQUENCE</scope>
    <source>
        <strain evidence="3">MPL-01</strain>
    </source>
</reference>
<dbReference type="InterPro" id="IPR036047">
    <property type="entry name" value="F-box-like_dom_sf"/>
</dbReference>
<evidence type="ECO:0000313" key="3">
    <source>
        <dbReference type="EMBL" id="KAJ8496025.1"/>
    </source>
</evidence>
<dbReference type="Proteomes" id="UP001215151">
    <property type="component" value="Unassembled WGS sequence"/>
</dbReference>
<dbReference type="AlphaFoldDB" id="A0AAD7U285"/>
<comment type="caution">
    <text evidence="3">The sequence shown here is derived from an EMBL/GenBank/DDBJ whole genome shotgun (WGS) entry which is preliminary data.</text>
</comment>
<gene>
    <name evidence="3" type="ORF">ONZ51_g1310</name>
</gene>
<organism evidence="3 4">
    <name type="scientific">Trametes cubensis</name>
    <dbReference type="NCBI Taxonomy" id="1111947"/>
    <lineage>
        <taxon>Eukaryota</taxon>
        <taxon>Fungi</taxon>
        <taxon>Dikarya</taxon>
        <taxon>Basidiomycota</taxon>
        <taxon>Agaricomycotina</taxon>
        <taxon>Agaricomycetes</taxon>
        <taxon>Polyporales</taxon>
        <taxon>Polyporaceae</taxon>
        <taxon>Trametes</taxon>
    </lineage>
</organism>
<sequence length="714" mass="81520">MPPRKKQKVEHTSGPDSASTPPLRTTRAMAKAAFIPASQPDRLPAAGGPRKGGTSRVVGKPRKGHLHTLPEIALEVQLEIYSYLELKDLLNLSRTCKKFREFFLNRKMNESLWKQARINTDGAPERPPFLSEPAFVHLLYSPNCHRCARSNIHGVLWGWFARYCANCLREITTSWVDAQDYARTFGERSLFDYHDPFLLLNVLKPSKKHKYSHAYNHIHKEHLEQLLTEWRNICPPNTKWDSIRKIALDFAERVGAELRSRNVYAKQCLAWSNEQEGKRQAALNAARTARFDEIVNRLRDGGWEKEITFMGSAGLEKMAALPVVRQAAKLTPKVWQDVYNRLEGHLKEVRAKRITAERHAVLAARFDMFDEVIRDYYVHLPRSAWMEFRPRSTDLALVGECRSLLDVSNERSVARADIEAILPNVTARWEAEQKDQLFRMIKDALPGPVPEDINVLSLAVAVFGCPCIGGGYYPYSTRPRLGQFEPDPARFPAILGHDCIRHLPWRVPGEQDRSEYEQIATTRRSTAAPQQPFNVGNIRRTHEAVQDACKVIEALGLDPLRTTVDDLKDCEARLRCLSCPDYKGGYAYTWETAINHACSKMSTVYANKHNEWLLVEGEELELARRLEAEAHEITFTSHAARKDLVWSCSLCVEVDEIWPHMQEHFKAKHPDKDAESCLKDGTIYRHPLKSCSAQLKPPVQIVTKPEIGPKQRYA</sequence>
<feature type="region of interest" description="Disordered" evidence="1">
    <location>
        <begin position="36"/>
        <end position="62"/>
    </location>
</feature>
<evidence type="ECO:0000259" key="2">
    <source>
        <dbReference type="PROSITE" id="PS50181"/>
    </source>
</evidence>
<accession>A0AAD7U285</accession>
<evidence type="ECO:0000313" key="4">
    <source>
        <dbReference type="Proteomes" id="UP001215151"/>
    </source>
</evidence>
<dbReference type="SMART" id="SM00256">
    <property type="entry name" value="FBOX"/>
    <property type="match status" value="1"/>
</dbReference>
<dbReference type="EMBL" id="JAPEVG010000018">
    <property type="protein sequence ID" value="KAJ8496025.1"/>
    <property type="molecule type" value="Genomic_DNA"/>
</dbReference>
<protein>
    <recommendedName>
        <fullName evidence="2">F-box domain-containing protein</fullName>
    </recommendedName>
</protein>
<dbReference type="PROSITE" id="PS50181">
    <property type="entry name" value="FBOX"/>
    <property type="match status" value="1"/>
</dbReference>
<dbReference type="Gene3D" id="1.20.1280.50">
    <property type="match status" value="1"/>
</dbReference>
<dbReference type="InterPro" id="IPR001810">
    <property type="entry name" value="F-box_dom"/>
</dbReference>
<evidence type="ECO:0000256" key="1">
    <source>
        <dbReference type="SAM" id="MobiDB-lite"/>
    </source>
</evidence>
<name>A0AAD7U285_9APHY</name>
<feature type="region of interest" description="Disordered" evidence="1">
    <location>
        <begin position="1"/>
        <end position="24"/>
    </location>
</feature>
<dbReference type="Pfam" id="PF12937">
    <property type="entry name" value="F-box-like"/>
    <property type="match status" value="1"/>
</dbReference>
<dbReference type="SUPFAM" id="SSF81383">
    <property type="entry name" value="F-box domain"/>
    <property type="match status" value="1"/>
</dbReference>
<dbReference type="CDD" id="cd09917">
    <property type="entry name" value="F-box_SF"/>
    <property type="match status" value="1"/>
</dbReference>